<protein>
    <submittedName>
        <fullName evidence="2">Primosomal protein DnaI</fullName>
    </submittedName>
</protein>
<dbReference type="InterPro" id="IPR002611">
    <property type="entry name" value="IstB_ATP-bd"/>
</dbReference>
<dbReference type="InterPro" id="IPR027417">
    <property type="entry name" value="P-loop_NTPase"/>
</dbReference>
<dbReference type="RefSeq" id="WP_172243739.1">
    <property type="nucleotide sequence ID" value="NZ_BMDD01000003.1"/>
</dbReference>
<accession>A0ABQ1ZU90</accession>
<dbReference type="Proteomes" id="UP000605427">
    <property type="component" value="Unassembled WGS sequence"/>
</dbReference>
<dbReference type="PANTHER" id="PTHR30050">
    <property type="entry name" value="CHROMOSOMAL REPLICATION INITIATOR PROTEIN DNAA"/>
    <property type="match status" value="1"/>
</dbReference>
<dbReference type="Pfam" id="PF01695">
    <property type="entry name" value="IstB_IS21"/>
    <property type="match status" value="1"/>
</dbReference>
<sequence>MDSIGDVLKQMGGSRIRQRTEDLKTKILNEPEVRQLRLRYPELAEQELTRNLSRLYEFVKEKKHCDNCPGLENCPNDFQGHYTKLSIDDVNGQLRIRDYKAPCNLQLAHERDKQISSRIRSFYVDERALQEGYDDVEIMRKDPVRSSAVMQVFDYIDQAKASGLQKKGLYLQGPFGTGKTFLMCYLLHELAKEGHSGVIVYMPDFVEDVKSMIQDGEKLRDTIELMKNTDLLIFDDIGAENMGPWVRDHVLGSILNHRMNRKPTFYTSNYSLSDLGKHLSFTNKDGEEAYKGERLMNRIQPFVETIHVLGENKRG</sequence>
<dbReference type="SUPFAM" id="SSF52540">
    <property type="entry name" value="P-loop containing nucleoside triphosphate hydrolases"/>
    <property type="match status" value="1"/>
</dbReference>
<dbReference type="InterPro" id="IPR003593">
    <property type="entry name" value="AAA+_ATPase"/>
</dbReference>
<reference evidence="3" key="1">
    <citation type="journal article" date="2019" name="Int. J. Syst. Evol. Microbiol.">
        <title>The Global Catalogue of Microorganisms (GCM) 10K type strain sequencing project: providing services to taxonomists for standard genome sequencing and annotation.</title>
        <authorList>
            <consortium name="The Broad Institute Genomics Platform"/>
            <consortium name="The Broad Institute Genome Sequencing Center for Infectious Disease"/>
            <person name="Wu L."/>
            <person name="Ma J."/>
        </authorList>
    </citation>
    <scope>NUCLEOTIDE SEQUENCE [LARGE SCALE GENOMIC DNA]</scope>
    <source>
        <strain evidence="3">CCM 8702</strain>
    </source>
</reference>
<evidence type="ECO:0000259" key="1">
    <source>
        <dbReference type="SMART" id="SM00382"/>
    </source>
</evidence>
<dbReference type="Gene3D" id="3.40.50.300">
    <property type="entry name" value="P-loop containing nucleotide triphosphate hydrolases"/>
    <property type="match status" value="1"/>
</dbReference>
<dbReference type="PANTHER" id="PTHR30050:SF8">
    <property type="entry name" value="PRIMOSOMAL PROTEIN DNAI"/>
    <property type="match status" value="1"/>
</dbReference>
<keyword evidence="3" id="KW-1185">Reference proteome</keyword>
<gene>
    <name evidence="2" type="primary">dnaI</name>
    <name evidence="2" type="ORF">GCM10007362_24640</name>
</gene>
<dbReference type="NCBIfam" id="NF006505">
    <property type="entry name" value="PRK08939.1"/>
    <property type="match status" value="1"/>
</dbReference>
<dbReference type="InterPro" id="IPR009928">
    <property type="entry name" value="DnaI_N"/>
</dbReference>
<dbReference type="Pfam" id="PF07319">
    <property type="entry name" value="DnaI_N"/>
    <property type="match status" value="1"/>
</dbReference>
<proteinExistence type="predicted"/>
<organism evidence="2 3">
    <name type="scientific">Saccharibacillus endophyticus</name>
    <dbReference type="NCBI Taxonomy" id="2060666"/>
    <lineage>
        <taxon>Bacteria</taxon>
        <taxon>Bacillati</taxon>
        <taxon>Bacillota</taxon>
        <taxon>Bacilli</taxon>
        <taxon>Bacillales</taxon>
        <taxon>Paenibacillaceae</taxon>
        <taxon>Saccharibacillus</taxon>
    </lineage>
</organism>
<evidence type="ECO:0000313" key="3">
    <source>
        <dbReference type="Proteomes" id="UP000605427"/>
    </source>
</evidence>
<comment type="caution">
    <text evidence="2">The sequence shown here is derived from an EMBL/GenBank/DDBJ whole genome shotgun (WGS) entry which is preliminary data.</text>
</comment>
<dbReference type="CDD" id="cd00009">
    <property type="entry name" value="AAA"/>
    <property type="match status" value="1"/>
</dbReference>
<name>A0ABQ1ZU90_9BACL</name>
<dbReference type="SMART" id="SM00382">
    <property type="entry name" value="AAA"/>
    <property type="match status" value="1"/>
</dbReference>
<evidence type="ECO:0000313" key="2">
    <source>
        <dbReference type="EMBL" id="GGH78805.1"/>
    </source>
</evidence>
<dbReference type="EMBL" id="BMDD01000003">
    <property type="protein sequence ID" value="GGH78805.1"/>
    <property type="molecule type" value="Genomic_DNA"/>
</dbReference>
<feature type="domain" description="AAA+ ATPase" evidence="1">
    <location>
        <begin position="165"/>
        <end position="294"/>
    </location>
</feature>